<dbReference type="NCBIfam" id="TIGR03953">
    <property type="entry name" value="rplD_bact"/>
    <property type="match status" value="1"/>
</dbReference>
<dbReference type="HOGENOM" id="CLU_041575_5_1_5"/>
<dbReference type="OrthoDB" id="9803201at2"/>
<evidence type="ECO:0000256" key="4">
    <source>
        <dbReference type="ARBA" id="ARBA00035244"/>
    </source>
</evidence>
<keyword evidence="2 5" id="KW-0689">Ribosomal protein</keyword>
<dbReference type="HAMAP" id="MF_01328_B">
    <property type="entry name" value="Ribosomal_uL4_B"/>
    <property type="match status" value="1"/>
</dbReference>
<dbReference type="EMBL" id="CP008941">
    <property type="protein sequence ID" value="AIK96766.1"/>
    <property type="molecule type" value="Genomic_DNA"/>
</dbReference>
<accession>A0A077AWE8</accession>
<gene>
    <name evidence="5" type="primary">rplD</name>
    <name evidence="6" type="ORF">ID47_08565</name>
</gene>
<dbReference type="STRING" id="91604.ID47_08565"/>
<name>A0A077AWE8_9PROT</name>
<dbReference type="RefSeq" id="WP_038465452.1">
    <property type="nucleotide sequence ID" value="NZ_CP008941.1"/>
</dbReference>
<keyword evidence="7" id="KW-1185">Reference proteome</keyword>
<dbReference type="GO" id="GO:0019843">
    <property type="term" value="F:rRNA binding"/>
    <property type="evidence" value="ECO:0007669"/>
    <property type="project" value="UniProtKB-UniRule"/>
</dbReference>
<dbReference type="Gene3D" id="3.40.1370.10">
    <property type="match status" value="1"/>
</dbReference>
<keyword evidence="5" id="KW-0694">RNA-binding</keyword>
<protein>
    <recommendedName>
        <fullName evidence="4 5">Large ribosomal subunit protein uL4</fullName>
    </recommendedName>
</protein>
<dbReference type="eggNOG" id="COG0088">
    <property type="taxonomic scope" value="Bacteria"/>
</dbReference>
<dbReference type="Pfam" id="PF00573">
    <property type="entry name" value="Ribosomal_L4"/>
    <property type="match status" value="1"/>
</dbReference>
<sequence>MKIDVVNIEAKKAGNIELSPEIFGLQPRVDILSRVIEWQLSKRRSGNHKTKEVGDVKGSTKKIYRQKGTGNARHGSKRQAQFRGGCVVFGPVVRSHAYSLPKKVRKLGLKIALSAKMQAGELIVVDSFKVDSGKTKDLLKVIGALQSPSALLIDAIANSENPVVKAAANLEKFDVLPYNGANVYDIMRKDKLIVTKDAVKALEERLK</sequence>
<dbReference type="InterPro" id="IPR002136">
    <property type="entry name" value="Ribosomal_uL4"/>
</dbReference>
<dbReference type="AlphaFoldDB" id="A0A077AWE8"/>
<evidence type="ECO:0000256" key="5">
    <source>
        <dbReference type="HAMAP-Rule" id="MF_01328"/>
    </source>
</evidence>
<dbReference type="PANTHER" id="PTHR10746">
    <property type="entry name" value="50S RIBOSOMAL PROTEIN L4"/>
    <property type="match status" value="1"/>
</dbReference>
<keyword evidence="5" id="KW-0699">rRNA-binding</keyword>
<dbReference type="Proteomes" id="UP000028926">
    <property type="component" value="Chromosome"/>
</dbReference>
<dbReference type="InterPro" id="IPR023574">
    <property type="entry name" value="Ribosomal_uL4_dom_sf"/>
</dbReference>
<dbReference type="GO" id="GO:0003735">
    <property type="term" value="F:structural constituent of ribosome"/>
    <property type="evidence" value="ECO:0007669"/>
    <property type="project" value="InterPro"/>
</dbReference>
<evidence type="ECO:0000256" key="2">
    <source>
        <dbReference type="ARBA" id="ARBA00022980"/>
    </source>
</evidence>
<dbReference type="PANTHER" id="PTHR10746:SF6">
    <property type="entry name" value="LARGE RIBOSOMAL SUBUNIT PROTEIN UL4M"/>
    <property type="match status" value="1"/>
</dbReference>
<comment type="subunit">
    <text evidence="5">Part of the 50S ribosomal subunit.</text>
</comment>
<evidence type="ECO:0000313" key="6">
    <source>
        <dbReference type="EMBL" id="AIK96766.1"/>
    </source>
</evidence>
<evidence type="ECO:0000256" key="1">
    <source>
        <dbReference type="ARBA" id="ARBA00010528"/>
    </source>
</evidence>
<organism evidence="6 7">
    <name type="scientific">Candidatus Odyssella acanthamoebae</name>
    <dbReference type="NCBI Taxonomy" id="91604"/>
    <lineage>
        <taxon>Bacteria</taxon>
        <taxon>Pseudomonadati</taxon>
        <taxon>Pseudomonadota</taxon>
        <taxon>Alphaproteobacteria</taxon>
        <taxon>Holosporales</taxon>
        <taxon>Candidatus Paracaedibacteraceae</taxon>
        <taxon>Candidatus Odyssella</taxon>
    </lineage>
</organism>
<dbReference type="InterPro" id="IPR013005">
    <property type="entry name" value="Ribosomal_uL4-like"/>
</dbReference>
<dbReference type="GO" id="GO:0005840">
    <property type="term" value="C:ribosome"/>
    <property type="evidence" value="ECO:0007669"/>
    <property type="project" value="UniProtKB-KW"/>
</dbReference>
<dbReference type="SUPFAM" id="SSF52166">
    <property type="entry name" value="Ribosomal protein L4"/>
    <property type="match status" value="1"/>
</dbReference>
<dbReference type="GO" id="GO:1990904">
    <property type="term" value="C:ribonucleoprotein complex"/>
    <property type="evidence" value="ECO:0007669"/>
    <property type="project" value="UniProtKB-KW"/>
</dbReference>
<keyword evidence="3 5" id="KW-0687">Ribonucleoprotein</keyword>
<comment type="function">
    <text evidence="5">One of the primary rRNA binding proteins, this protein initially binds near the 5'-end of the 23S rRNA. It is important during the early stages of 50S assembly. It makes multiple contacts with different domains of the 23S rRNA in the assembled 50S subunit and ribosome.</text>
</comment>
<comment type="similarity">
    <text evidence="1 5">Belongs to the universal ribosomal protein uL4 family.</text>
</comment>
<comment type="function">
    <text evidence="5">Forms part of the polypeptide exit tunnel.</text>
</comment>
<proteinExistence type="inferred from homology"/>
<dbReference type="KEGG" id="paca:ID47_08565"/>
<evidence type="ECO:0000313" key="7">
    <source>
        <dbReference type="Proteomes" id="UP000028926"/>
    </source>
</evidence>
<evidence type="ECO:0000256" key="3">
    <source>
        <dbReference type="ARBA" id="ARBA00023274"/>
    </source>
</evidence>
<dbReference type="GO" id="GO:0006412">
    <property type="term" value="P:translation"/>
    <property type="evidence" value="ECO:0007669"/>
    <property type="project" value="UniProtKB-UniRule"/>
</dbReference>
<reference evidence="6 7" key="1">
    <citation type="submission" date="2014-07" db="EMBL/GenBank/DDBJ databases">
        <title>Comparative genomic insights into amoeba endosymbionts belonging to the families of Holosporaceae and Candidatus Midichloriaceae within Rickettsiales.</title>
        <authorList>
            <person name="Wang Z."/>
            <person name="Wu M."/>
        </authorList>
    </citation>
    <scope>NUCLEOTIDE SEQUENCE [LARGE SCALE GENOMIC DNA]</scope>
    <source>
        <strain evidence="6">PRA3</strain>
    </source>
</reference>